<dbReference type="AlphaFoldDB" id="A0A8H5B8S2"/>
<evidence type="ECO:0000313" key="1">
    <source>
        <dbReference type="EMBL" id="KAF5318714.1"/>
    </source>
</evidence>
<dbReference type="Proteomes" id="UP000567179">
    <property type="component" value="Unassembled WGS sequence"/>
</dbReference>
<protein>
    <submittedName>
        <fullName evidence="1">Uncharacterized protein</fullName>
    </submittedName>
</protein>
<organism evidence="1 2">
    <name type="scientific">Psilocybe cf. subviscida</name>
    <dbReference type="NCBI Taxonomy" id="2480587"/>
    <lineage>
        <taxon>Eukaryota</taxon>
        <taxon>Fungi</taxon>
        <taxon>Dikarya</taxon>
        <taxon>Basidiomycota</taxon>
        <taxon>Agaricomycotina</taxon>
        <taxon>Agaricomycetes</taxon>
        <taxon>Agaricomycetidae</taxon>
        <taxon>Agaricales</taxon>
        <taxon>Agaricineae</taxon>
        <taxon>Strophariaceae</taxon>
        <taxon>Psilocybe</taxon>
    </lineage>
</organism>
<keyword evidence="2" id="KW-1185">Reference proteome</keyword>
<accession>A0A8H5B8S2</accession>
<dbReference type="OrthoDB" id="3104069at2759"/>
<reference evidence="1 2" key="1">
    <citation type="journal article" date="2020" name="ISME J.">
        <title>Uncovering the hidden diversity of litter-decomposition mechanisms in mushroom-forming fungi.</title>
        <authorList>
            <person name="Floudas D."/>
            <person name="Bentzer J."/>
            <person name="Ahren D."/>
            <person name="Johansson T."/>
            <person name="Persson P."/>
            <person name="Tunlid A."/>
        </authorList>
    </citation>
    <scope>NUCLEOTIDE SEQUENCE [LARGE SCALE GENOMIC DNA]</scope>
    <source>
        <strain evidence="1 2">CBS 101986</strain>
    </source>
</reference>
<gene>
    <name evidence="1" type="ORF">D9619_010771</name>
</gene>
<sequence length="549" mass="60127">MPDQTTKFTAPPSLIAPYDVVTVISQRSLNAHLQRAYDATPLLQSASFKPPAEEEDDYSGFDVSFDAPKVELQLATENKIVVLLLNIKSGNLKYLKISGRKVNELEFPVPPITIALEVNLVSESVPFSTLPENIQATFTSSKDLEIRKTLLDFQTASLARLRKSQTTLYTVVEDISQSALIAGYVDEYLQRLAEKQDEFVFHYVASVPSAAKAKEAYVLPSIVPTGASAVHNVPANGPEPVGTGVPLGEDSLLAYLHMSEGTILPRAQLSEAAKAIIDVEEGADTPVVVISRAKFLEAVILTQLAEVNKKSTWIVDTAYVEATLVPPTVNYTLAGDLGWTDATPEQLAPTRVDASTVSKDVLAKVKSPGAWYHYRNYNHKDDTSIVFNVAEKATTENWVFVPEGLDTQGKATVHIFGSTLVGFHTKLDINGSSGYMKSEWSTIITLDSSKPGQPIVCTTDDIVRPKITEKVTEEATLHAGELADNVIKPARVLLDKFVFSLQEVAQRTTDAFRSDWPFFIPTQGGSLYVDKVYFSKGLDLVCELQQRQS</sequence>
<evidence type="ECO:0000313" key="2">
    <source>
        <dbReference type="Proteomes" id="UP000567179"/>
    </source>
</evidence>
<name>A0A8H5B8S2_9AGAR</name>
<comment type="caution">
    <text evidence="1">The sequence shown here is derived from an EMBL/GenBank/DDBJ whole genome shotgun (WGS) entry which is preliminary data.</text>
</comment>
<proteinExistence type="predicted"/>
<dbReference type="EMBL" id="JAACJJ010000030">
    <property type="protein sequence ID" value="KAF5318714.1"/>
    <property type="molecule type" value="Genomic_DNA"/>
</dbReference>